<evidence type="ECO:0000256" key="1">
    <source>
        <dbReference type="ARBA" id="ARBA00003788"/>
    </source>
</evidence>
<dbReference type="HAMAP" id="MF_00712">
    <property type="entry name" value="GcvPA"/>
    <property type="match status" value="1"/>
</dbReference>
<dbReference type="GO" id="GO:0004375">
    <property type="term" value="F:glycine dehydrogenase (decarboxylating) activity"/>
    <property type="evidence" value="ECO:0007669"/>
    <property type="project" value="UniProtKB-EC"/>
</dbReference>
<sequence length="446" mass="50778">MKKYIPSNEKKRDELLNEIGVKSFDELIKHIPQNLKSELKELDEGIDEYQLLKEVKKIAQKNKTTEDYISFMGCGIYDHYIPPVIKHIISRPEFYTAYTPYQPEVSQGTLQSIYEYQSMVCELFKMDVANASMYDGATATAEACHMAMSIKGKEKVLLSKGLNVKIAEMIHTYLKGQNIECDFVDLKDGTLDIEQLEKKLDESYAAFVLQTPNFFGLIEDGERIGKIVKEKGVIFIVNQNPMTLPILKPAGDMGADIAIGEGQVFGIEQNFGGPLLGIFTSRKEYIRNMPGRIIARTKDKNGKEAFVMTLQTREQHIKREKATSNICTNEGLCMLMATVYLSALGKKGLKKVSTDSMLSAHYLKEKLKEVKGVEILYNEKDFFNEFPVKIKNLDEVYKKMKDRGFLIGVKLERFSKDYKDILLVASTEKRSKDDIDLMIKNLKEVL</sequence>
<evidence type="ECO:0000256" key="2">
    <source>
        <dbReference type="ARBA" id="ARBA00023002"/>
    </source>
</evidence>
<accession>A0A7C3J625</accession>
<comment type="similarity">
    <text evidence="4">Belongs to the GcvP family. N-terminal subunit subfamily.</text>
</comment>
<dbReference type="AlphaFoldDB" id="A0A7C3J625"/>
<evidence type="ECO:0000256" key="4">
    <source>
        <dbReference type="HAMAP-Rule" id="MF_00712"/>
    </source>
</evidence>
<dbReference type="Pfam" id="PF02347">
    <property type="entry name" value="GDC-P"/>
    <property type="match status" value="1"/>
</dbReference>
<evidence type="ECO:0000313" key="6">
    <source>
        <dbReference type="EMBL" id="HFK23691.1"/>
    </source>
</evidence>
<dbReference type="EMBL" id="DSTT01000004">
    <property type="protein sequence ID" value="HFK23691.1"/>
    <property type="molecule type" value="Genomic_DNA"/>
</dbReference>
<dbReference type="InterPro" id="IPR015424">
    <property type="entry name" value="PyrdxlP-dep_Trfase"/>
</dbReference>
<dbReference type="CDD" id="cd00613">
    <property type="entry name" value="GDC-P"/>
    <property type="match status" value="1"/>
</dbReference>
<dbReference type="Gene3D" id="3.40.640.10">
    <property type="entry name" value="Type I PLP-dependent aspartate aminotransferase-like (Major domain)"/>
    <property type="match status" value="1"/>
</dbReference>
<dbReference type="InterPro" id="IPR020581">
    <property type="entry name" value="GDC_P"/>
</dbReference>
<evidence type="ECO:0000256" key="3">
    <source>
        <dbReference type="ARBA" id="ARBA00049026"/>
    </source>
</evidence>
<dbReference type="SUPFAM" id="SSF53383">
    <property type="entry name" value="PLP-dependent transferases"/>
    <property type="match status" value="1"/>
</dbReference>
<keyword evidence="2 4" id="KW-0560">Oxidoreductase</keyword>
<dbReference type="PIRSF" id="PIRSF006815">
    <property type="entry name" value="GcvPA"/>
    <property type="match status" value="1"/>
</dbReference>
<name>A0A7C3J625_UNCW3</name>
<evidence type="ECO:0000259" key="5">
    <source>
        <dbReference type="Pfam" id="PF02347"/>
    </source>
</evidence>
<comment type="function">
    <text evidence="1 4">The glycine cleavage system catalyzes the degradation of glycine. The P protein binds the alpha-amino group of glycine through its pyridoxal phosphate cofactor; CO(2) is released and the remaining methylamine moiety is then transferred to the lipoamide cofactor of the H protein.</text>
</comment>
<dbReference type="GO" id="GO:0019464">
    <property type="term" value="P:glycine decarboxylation via glycine cleavage system"/>
    <property type="evidence" value="ECO:0007669"/>
    <property type="project" value="UniProtKB-UniRule"/>
</dbReference>
<organism evidence="6">
    <name type="scientific">candidate division WOR-3 bacterium</name>
    <dbReference type="NCBI Taxonomy" id="2052148"/>
    <lineage>
        <taxon>Bacteria</taxon>
        <taxon>Bacteria division WOR-3</taxon>
    </lineage>
</organism>
<reference evidence="6" key="1">
    <citation type="journal article" date="2020" name="mSystems">
        <title>Genome- and Community-Level Interaction Insights into Carbon Utilization and Element Cycling Functions of Hydrothermarchaeota in Hydrothermal Sediment.</title>
        <authorList>
            <person name="Zhou Z."/>
            <person name="Liu Y."/>
            <person name="Xu W."/>
            <person name="Pan J."/>
            <person name="Luo Z.H."/>
            <person name="Li M."/>
        </authorList>
    </citation>
    <scope>NUCLEOTIDE SEQUENCE [LARGE SCALE GENOMIC DNA]</scope>
    <source>
        <strain evidence="6">SpSt-464</strain>
    </source>
</reference>
<gene>
    <name evidence="4" type="primary">gcvPA</name>
    <name evidence="6" type="ORF">ENS15_03465</name>
</gene>
<dbReference type="NCBIfam" id="NF001696">
    <property type="entry name" value="PRK00451.1"/>
    <property type="match status" value="1"/>
</dbReference>
<proteinExistence type="inferred from homology"/>
<dbReference type="InterPro" id="IPR015422">
    <property type="entry name" value="PyrdxlP-dep_Trfase_small"/>
</dbReference>
<dbReference type="InterPro" id="IPR049315">
    <property type="entry name" value="GDC-P_N"/>
</dbReference>
<dbReference type="PANTHER" id="PTHR42806">
    <property type="entry name" value="GLYCINE CLEAVAGE SYSTEM P-PROTEIN"/>
    <property type="match status" value="1"/>
</dbReference>
<comment type="subunit">
    <text evidence="4">The glycine cleavage system is composed of four proteins: P, T, L and H. In this organism, the P 'protein' is a heterodimer of two subunits.</text>
</comment>
<protein>
    <recommendedName>
        <fullName evidence="4">Probable glycine dehydrogenase (decarboxylating) subunit 1</fullName>
        <ecNumber evidence="4">1.4.4.2</ecNumber>
    </recommendedName>
    <alternativeName>
        <fullName evidence="4">Glycine cleavage system P-protein subunit 1</fullName>
    </alternativeName>
    <alternativeName>
        <fullName evidence="4">Glycine decarboxylase subunit 1</fullName>
    </alternativeName>
    <alternativeName>
        <fullName evidence="4">Glycine dehydrogenase (aminomethyl-transferring) subunit 1</fullName>
    </alternativeName>
</protein>
<comment type="caution">
    <text evidence="6">The sequence shown here is derived from an EMBL/GenBank/DDBJ whole genome shotgun (WGS) entry which is preliminary data.</text>
</comment>
<dbReference type="PANTHER" id="PTHR42806:SF1">
    <property type="entry name" value="GLYCINE DEHYDROGENASE (DECARBOXYLATING)"/>
    <property type="match status" value="1"/>
</dbReference>
<dbReference type="InterPro" id="IPR015421">
    <property type="entry name" value="PyrdxlP-dep_Trfase_major"/>
</dbReference>
<dbReference type="InterPro" id="IPR023010">
    <property type="entry name" value="GcvPA"/>
</dbReference>
<feature type="domain" description="Glycine cleavage system P-protein N-terminal" evidence="5">
    <location>
        <begin position="3"/>
        <end position="441"/>
    </location>
</feature>
<comment type="catalytic activity">
    <reaction evidence="3 4">
        <text>N(6)-[(R)-lipoyl]-L-lysyl-[glycine-cleavage complex H protein] + glycine + H(+) = N(6)-[(R)-S(8)-aminomethyldihydrolipoyl]-L-lysyl-[glycine-cleavage complex H protein] + CO2</text>
        <dbReference type="Rhea" id="RHEA:24304"/>
        <dbReference type="Rhea" id="RHEA-COMP:10494"/>
        <dbReference type="Rhea" id="RHEA-COMP:10495"/>
        <dbReference type="ChEBI" id="CHEBI:15378"/>
        <dbReference type="ChEBI" id="CHEBI:16526"/>
        <dbReference type="ChEBI" id="CHEBI:57305"/>
        <dbReference type="ChEBI" id="CHEBI:83099"/>
        <dbReference type="ChEBI" id="CHEBI:83143"/>
        <dbReference type="EC" id="1.4.4.2"/>
    </reaction>
</comment>
<dbReference type="EC" id="1.4.4.2" evidence="4"/>
<dbReference type="Gene3D" id="3.90.1150.10">
    <property type="entry name" value="Aspartate Aminotransferase, domain 1"/>
    <property type="match status" value="1"/>
</dbReference>
<dbReference type="GO" id="GO:0009116">
    <property type="term" value="P:nucleoside metabolic process"/>
    <property type="evidence" value="ECO:0007669"/>
    <property type="project" value="InterPro"/>
</dbReference>